<dbReference type="PANTHER" id="PTHR33376">
    <property type="match status" value="1"/>
</dbReference>
<evidence type="ECO:0000256" key="1">
    <source>
        <dbReference type="ARBA" id="ARBA00022729"/>
    </source>
</evidence>
<evidence type="ECO:0000256" key="2">
    <source>
        <dbReference type="SAM" id="Coils"/>
    </source>
</evidence>
<protein>
    <submittedName>
        <fullName evidence="4">TRAP transporter substrate-binding protein</fullName>
    </submittedName>
</protein>
<reference evidence="4 5" key="1">
    <citation type="submission" date="2020-05" db="EMBL/GenBank/DDBJ databases">
        <title>Azospirillum oleiclasticum sp. nov, a nitrogen-fixing and heavy crude oil-emulsifying bacterium isolated from the crude oil of Yumen Oilfield.</title>
        <authorList>
            <person name="Wu D."/>
            <person name="Cai M."/>
            <person name="Zhang X."/>
        </authorList>
    </citation>
    <scope>NUCLEOTIDE SEQUENCE [LARGE SCALE GENOMIC DNA]</scope>
    <source>
        <strain evidence="4 5">ROY-1-1-2</strain>
    </source>
</reference>
<gene>
    <name evidence="4" type="ORF">HND93_09025</name>
</gene>
<comment type="caution">
    <text evidence="4">The sequence shown here is derived from an EMBL/GenBank/DDBJ whole genome shotgun (WGS) entry which is preliminary data.</text>
</comment>
<keyword evidence="2" id="KW-0175">Coiled coil</keyword>
<evidence type="ECO:0000256" key="3">
    <source>
        <dbReference type="SAM" id="SignalP"/>
    </source>
</evidence>
<accession>A0ABX2T6N3</accession>
<dbReference type="PANTHER" id="PTHR33376:SF2">
    <property type="entry name" value="DICARBOXYLATE-BINDING PERIPLASMIC PROTEIN"/>
    <property type="match status" value="1"/>
</dbReference>
<dbReference type="InterPro" id="IPR004682">
    <property type="entry name" value="TRAP_DctP"/>
</dbReference>
<keyword evidence="1 3" id="KW-0732">Signal</keyword>
<dbReference type="NCBIfam" id="NF037995">
    <property type="entry name" value="TRAP_S1"/>
    <property type="match status" value="1"/>
</dbReference>
<dbReference type="EMBL" id="JABFDB010000004">
    <property type="protein sequence ID" value="NYZ19854.1"/>
    <property type="molecule type" value="Genomic_DNA"/>
</dbReference>
<evidence type="ECO:0000313" key="4">
    <source>
        <dbReference type="EMBL" id="NYZ19854.1"/>
    </source>
</evidence>
<dbReference type="Pfam" id="PF03480">
    <property type="entry name" value="DctP"/>
    <property type="match status" value="1"/>
</dbReference>
<dbReference type="Proteomes" id="UP000584642">
    <property type="component" value="Unassembled WGS sequence"/>
</dbReference>
<dbReference type="InterPro" id="IPR018389">
    <property type="entry name" value="DctP_fam"/>
</dbReference>
<dbReference type="RefSeq" id="WP_180281613.1">
    <property type="nucleotide sequence ID" value="NZ_JABFDB010000004.1"/>
</dbReference>
<dbReference type="CDD" id="cd13679">
    <property type="entry name" value="PBP2_TRAP_YiaO_like"/>
    <property type="match status" value="1"/>
</dbReference>
<feature type="signal peptide" evidence="3">
    <location>
        <begin position="1"/>
        <end position="26"/>
    </location>
</feature>
<feature type="coiled-coil region" evidence="2">
    <location>
        <begin position="254"/>
        <end position="281"/>
    </location>
</feature>
<dbReference type="NCBIfam" id="TIGR00787">
    <property type="entry name" value="dctP"/>
    <property type="match status" value="1"/>
</dbReference>
<feature type="chain" id="PRO_5046404178" evidence="3">
    <location>
        <begin position="27"/>
        <end position="337"/>
    </location>
</feature>
<name>A0ABX2T6N3_9PROT</name>
<dbReference type="PIRSF" id="PIRSF006470">
    <property type="entry name" value="DctB"/>
    <property type="match status" value="1"/>
</dbReference>
<dbReference type="Gene3D" id="3.40.190.170">
    <property type="entry name" value="Bacterial extracellular solute-binding protein, family 7"/>
    <property type="match status" value="1"/>
</dbReference>
<dbReference type="InterPro" id="IPR038404">
    <property type="entry name" value="TRAP_DctP_sf"/>
</dbReference>
<evidence type="ECO:0000313" key="5">
    <source>
        <dbReference type="Proteomes" id="UP000584642"/>
    </source>
</evidence>
<proteinExistence type="predicted"/>
<organism evidence="4 5">
    <name type="scientific">Azospirillum oleiclasticum</name>
    <dbReference type="NCBI Taxonomy" id="2735135"/>
    <lineage>
        <taxon>Bacteria</taxon>
        <taxon>Pseudomonadati</taxon>
        <taxon>Pseudomonadota</taxon>
        <taxon>Alphaproteobacteria</taxon>
        <taxon>Rhodospirillales</taxon>
        <taxon>Azospirillaceae</taxon>
        <taxon>Azospirillum</taxon>
    </lineage>
</organism>
<sequence>MFRSFATSLAALALPAVLLASGPAAAEIRSHTLKFAAQNQKGHPQVAGMEKFAELLSQKSGGKITVRLFTGGTLGGDLQTLSALQGGTVELTVLNVGLLAGQSKDFSLVDLPFLFETPQQADKVMDGPFGDALAKQLPDMKLVGLGYWELGFRNLTNNRRAVAKADDIAGLKIRVVQTPVLIDLFNALGANAVPMPYPEVYTALETGTVDGQENPYANILSAKFYEVQKHVAVTRHVYNPQIVLMGKPAWDKLNDDERKVIQEAAAEARAFQRQTSRAQDEAALTEIKSKGMQVTTFSADEAAKLRAKAKPVFEKHAAAANPELVKLLESELEKARK</sequence>
<keyword evidence="5" id="KW-1185">Reference proteome</keyword>